<dbReference type="GO" id="GO:0051536">
    <property type="term" value="F:iron-sulfur cluster binding"/>
    <property type="evidence" value="ECO:0007669"/>
    <property type="project" value="UniProtKB-KW"/>
</dbReference>
<dbReference type="AlphaFoldDB" id="A0A174CN43"/>
<feature type="domain" description="Radical SAM core" evidence="5">
    <location>
        <begin position="53"/>
        <end position="266"/>
    </location>
</feature>
<dbReference type="Gene3D" id="3.20.20.70">
    <property type="entry name" value="Aldolase class I"/>
    <property type="match status" value="1"/>
</dbReference>
<dbReference type="PROSITE" id="PS51918">
    <property type="entry name" value="RADICAL_SAM"/>
    <property type="match status" value="1"/>
</dbReference>
<keyword evidence="2" id="KW-0479">Metal-binding</keyword>
<evidence type="ECO:0000259" key="5">
    <source>
        <dbReference type="PROSITE" id="PS51918"/>
    </source>
</evidence>
<evidence type="ECO:0000256" key="4">
    <source>
        <dbReference type="ARBA" id="ARBA00023014"/>
    </source>
</evidence>
<evidence type="ECO:0000313" key="6">
    <source>
        <dbReference type="EMBL" id="CUO14961.1"/>
    </source>
</evidence>
<gene>
    <name evidence="6" type="ORF">ERS852491_01411</name>
</gene>
<evidence type="ECO:0000256" key="1">
    <source>
        <dbReference type="ARBA" id="ARBA00022691"/>
    </source>
</evidence>
<keyword evidence="4" id="KW-0411">Iron-sulfur</keyword>
<sequence>MLDLELIEYAEKRIHSKEVLSKEQIVQLLSIEPGSRAWEALGLAGRRAAKELTGERAYLWGAIGVDFVPCSMNCDFCSLGEKWGIVGERREYNAEETVRQVREYAENGVRWIVLRTTEFYSQAQLGEMIRYIREQVPGAYEIGLNIGEFGVETAYWLAECGVDFIYHSLRLGEGRDTRFEPQTRIDTLRAVQASPLKLVFLVEPIGVEHTNEEIADLCLLAADCGAIVSGAMARIPVQGTPLGVHLQVSDERMAQIIAVTRLACGACVPDICIHPGTQLAMEFGANVTVVETGAIPRDTCCCSGGKWNQFDTVRARELFEAAGYTVHQTA</sequence>
<dbReference type="RefSeq" id="WP_050639015.1">
    <property type="nucleotide sequence ID" value="NZ_CABKUE010000005.1"/>
</dbReference>
<dbReference type="InterPro" id="IPR007197">
    <property type="entry name" value="rSAM"/>
</dbReference>
<dbReference type="PANTHER" id="PTHR43726">
    <property type="entry name" value="3-METHYLORNITHINE SYNTHASE"/>
    <property type="match status" value="1"/>
</dbReference>
<dbReference type="Pfam" id="PF04055">
    <property type="entry name" value="Radical_SAM"/>
    <property type="match status" value="1"/>
</dbReference>
<dbReference type="InterPro" id="IPR013785">
    <property type="entry name" value="Aldolase_TIM"/>
</dbReference>
<protein>
    <submittedName>
        <fullName evidence="6">Biotin synthase</fullName>
    </submittedName>
</protein>
<dbReference type="InterPro" id="IPR034422">
    <property type="entry name" value="HydE/PylB-like"/>
</dbReference>
<evidence type="ECO:0000256" key="3">
    <source>
        <dbReference type="ARBA" id="ARBA00023004"/>
    </source>
</evidence>
<organism evidence="6 7">
    <name type="scientific">Faecalicatena contorta</name>
    <dbReference type="NCBI Taxonomy" id="39482"/>
    <lineage>
        <taxon>Bacteria</taxon>
        <taxon>Bacillati</taxon>
        <taxon>Bacillota</taxon>
        <taxon>Clostridia</taxon>
        <taxon>Lachnospirales</taxon>
        <taxon>Lachnospiraceae</taxon>
        <taxon>Faecalicatena</taxon>
    </lineage>
</organism>
<dbReference type="SUPFAM" id="SSF102114">
    <property type="entry name" value="Radical SAM enzymes"/>
    <property type="match status" value="1"/>
</dbReference>
<name>A0A174CN43_9FIRM</name>
<accession>A0A174CN43</accession>
<dbReference type="InterPro" id="IPR058240">
    <property type="entry name" value="rSAM_sf"/>
</dbReference>
<dbReference type="Proteomes" id="UP000095544">
    <property type="component" value="Unassembled WGS sequence"/>
</dbReference>
<proteinExistence type="predicted"/>
<keyword evidence="3" id="KW-0408">Iron</keyword>
<dbReference type="SFLD" id="SFLDS00029">
    <property type="entry name" value="Radical_SAM"/>
    <property type="match status" value="1"/>
</dbReference>
<dbReference type="EMBL" id="CYZU01000010">
    <property type="protein sequence ID" value="CUO14961.1"/>
    <property type="molecule type" value="Genomic_DNA"/>
</dbReference>
<evidence type="ECO:0000256" key="2">
    <source>
        <dbReference type="ARBA" id="ARBA00022723"/>
    </source>
</evidence>
<keyword evidence="1" id="KW-0949">S-adenosyl-L-methionine</keyword>
<dbReference type="GO" id="GO:0046872">
    <property type="term" value="F:metal ion binding"/>
    <property type="evidence" value="ECO:0007669"/>
    <property type="project" value="UniProtKB-KW"/>
</dbReference>
<dbReference type="STRING" id="39482.ERS852491_01411"/>
<reference evidence="6 7" key="1">
    <citation type="submission" date="2015-09" db="EMBL/GenBank/DDBJ databases">
        <authorList>
            <consortium name="Pathogen Informatics"/>
        </authorList>
    </citation>
    <scope>NUCLEOTIDE SEQUENCE [LARGE SCALE GENOMIC DNA]</scope>
    <source>
        <strain evidence="6 7">2789STDY5834876</strain>
    </source>
</reference>
<dbReference type="PANTHER" id="PTHR43726:SF1">
    <property type="entry name" value="BIOTIN SYNTHASE"/>
    <property type="match status" value="1"/>
</dbReference>
<dbReference type="GO" id="GO:0016740">
    <property type="term" value="F:transferase activity"/>
    <property type="evidence" value="ECO:0007669"/>
    <property type="project" value="TreeGrafter"/>
</dbReference>
<evidence type="ECO:0000313" key="7">
    <source>
        <dbReference type="Proteomes" id="UP000095544"/>
    </source>
</evidence>